<protein>
    <recommendedName>
        <fullName evidence="2">DUF4873 domain-containing protein</fullName>
    </recommendedName>
</protein>
<dbReference type="OrthoDB" id="3683556at2"/>
<dbReference type="HOGENOM" id="CLU_1933520_0_0_11"/>
<name>C6WM54_ACTMD</name>
<feature type="domain" description="DUF4873" evidence="2">
    <location>
        <begin position="40"/>
        <end position="128"/>
    </location>
</feature>
<dbReference type="Proteomes" id="UP000002213">
    <property type="component" value="Chromosome"/>
</dbReference>
<feature type="region of interest" description="Disordered" evidence="1">
    <location>
        <begin position="1"/>
        <end position="45"/>
    </location>
</feature>
<evidence type="ECO:0000313" key="4">
    <source>
        <dbReference type="Proteomes" id="UP000002213"/>
    </source>
</evidence>
<dbReference type="RefSeq" id="WP_012783450.1">
    <property type="nucleotide sequence ID" value="NC_013093.1"/>
</dbReference>
<evidence type="ECO:0000313" key="3">
    <source>
        <dbReference type="EMBL" id="ACU34788.1"/>
    </source>
</evidence>
<dbReference type="Pfam" id="PF16170">
    <property type="entry name" value="DUF4873"/>
    <property type="match status" value="1"/>
</dbReference>
<dbReference type="eggNOG" id="COG2072">
    <property type="taxonomic scope" value="Bacteria"/>
</dbReference>
<gene>
    <name evidence="3" type="ordered locus">Amir_0827</name>
</gene>
<accession>C6WM54</accession>
<evidence type="ECO:0000256" key="1">
    <source>
        <dbReference type="SAM" id="MobiDB-lite"/>
    </source>
</evidence>
<dbReference type="EMBL" id="CP001630">
    <property type="protein sequence ID" value="ACU34788.1"/>
    <property type="molecule type" value="Genomic_DNA"/>
</dbReference>
<feature type="compositionally biased region" description="Gly residues" evidence="1">
    <location>
        <begin position="1"/>
        <end position="18"/>
    </location>
</feature>
<keyword evidence="4" id="KW-1185">Reference proteome</keyword>
<feature type="region of interest" description="Disordered" evidence="1">
    <location>
        <begin position="98"/>
        <end position="130"/>
    </location>
</feature>
<dbReference type="KEGG" id="ami:Amir_0827"/>
<reference evidence="3 4" key="1">
    <citation type="journal article" date="2009" name="Stand. Genomic Sci.">
        <title>Complete genome sequence of Actinosynnema mirum type strain (101).</title>
        <authorList>
            <person name="Land M."/>
            <person name="Lapidus A."/>
            <person name="Mayilraj S."/>
            <person name="Chen F."/>
            <person name="Copeland A."/>
            <person name="Del Rio T.G."/>
            <person name="Nolan M."/>
            <person name="Lucas S."/>
            <person name="Tice H."/>
            <person name="Cheng J.F."/>
            <person name="Chertkov O."/>
            <person name="Bruce D."/>
            <person name="Goodwin L."/>
            <person name="Pitluck S."/>
            <person name="Rohde M."/>
            <person name="Goker M."/>
            <person name="Pati A."/>
            <person name="Ivanova N."/>
            <person name="Mavromatis K."/>
            <person name="Chen A."/>
            <person name="Palaniappan K."/>
            <person name="Hauser L."/>
            <person name="Chang Y.J."/>
            <person name="Jeffries C.C."/>
            <person name="Brettin T."/>
            <person name="Detter J.C."/>
            <person name="Han C."/>
            <person name="Chain P."/>
            <person name="Tindall B.J."/>
            <person name="Bristow J."/>
            <person name="Eisen J.A."/>
            <person name="Markowitz V."/>
            <person name="Hugenholtz P."/>
            <person name="Kyrpides N.C."/>
            <person name="Klenk H.P."/>
        </authorList>
    </citation>
    <scope>NUCLEOTIDE SEQUENCE [LARGE SCALE GENOMIC DNA]</scope>
    <source>
        <strain evidence="4">ATCC 29888 / DSM 43827 / JCM 3225 / NBRC 14064 / NCIMB 13271 / NRRL B-12336 / IMRU 3971 / 101</strain>
    </source>
</reference>
<feature type="compositionally biased region" description="Basic and acidic residues" evidence="1">
    <location>
        <begin position="27"/>
        <end position="41"/>
    </location>
</feature>
<dbReference type="AlphaFoldDB" id="C6WM54"/>
<organism evidence="3 4">
    <name type="scientific">Actinosynnema mirum (strain ATCC 29888 / DSM 43827 / JCM 3225 / NBRC 14064 / NCIMB 13271 / NRRL B-12336 / IMRU 3971 / 101)</name>
    <dbReference type="NCBI Taxonomy" id="446462"/>
    <lineage>
        <taxon>Bacteria</taxon>
        <taxon>Bacillati</taxon>
        <taxon>Actinomycetota</taxon>
        <taxon>Actinomycetes</taxon>
        <taxon>Pseudonocardiales</taxon>
        <taxon>Pseudonocardiaceae</taxon>
        <taxon>Actinosynnema</taxon>
    </lineage>
</organism>
<evidence type="ECO:0000259" key="2">
    <source>
        <dbReference type="Pfam" id="PF16170"/>
    </source>
</evidence>
<sequence length="130" mass="13458">MTGAGAGPEGLAGAGGAGQPDEQPEDQTEKQTEKQTEDHEGYSGPAVLVLGGHEVRVEVDLRGFFQPIDGRYHWYGRIAADPRVTGLVEAGARTADLRTPAGSATGSLGDPDPWGRYRVAGTGAPPFTAA</sequence>
<proteinExistence type="predicted"/>
<dbReference type="InterPro" id="IPR032371">
    <property type="entry name" value="DUF4873"/>
</dbReference>
<dbReference type="STRING" id="446462.Amir_0827"/>